<comment type="similarity">
    <text evidence="3 23">Belongs to the cation transport ATPase (P-type) (TC 3.A.3) family. Type IV subfamily.</text>
</comment>
<evidence type="ECO:0000256" key="2">
    <source>
        <dbReference type="ARBA" id="ARBA00004651"/>
    </source>
</evidence>
<feature type="binding site" evidence="21">
    <location>
        <position position="941"/>
    </location>
    <ligand>
        <name>ATP</name>
        <dbReference type="ChEBI" id="CHEBI:30616"/>
    </ligand>
</feature>
<accession>A0A1E3QM38</accession>
<evidence type="ECO:0000256" key="22">
    <source>
        <dbReference type="PIRSR" id="PIRSR606539-3"/>
    </source>
</evidence>
<comment type="cofactor">
    <cofactor evidence="1 22">
        <name>Mg(2+)</name>
        <dbReference type="ChEBI" id="CHEBI:18420"/>
    </cofactor>
</comment>
<dbReference type="SUPFAM" id="SSF81665">
    <property type="entry name" value="Calcium ATPase, transmembrane domain M"/>
    <property type="match status" value="1"/>
</dbReference>
<feature type="transmembrane region" description="Helical" evidence="23">
    <location>
        <begin position="1368"/>
        <end position="1388"/>
    </location>
</feature>
<dbReference type="InterPro" id="IPR044492">
    <property type="entry name" value="P_typ_ATPase_HD_dom"/>
</dbReference>
<dbReference type="SUPFAM" id="SSF81653">
    <property type="entry name" value="Calcium ATPase, transduction domain A"/>
    <property type="match status" value="1"/>
</dbReference>
<feature type="binding site" evidence="22">
    <location>
        <position position="702"/>
    </location>
    <ligand>
        <name>Mg(2+)</name>
        <dbReference type="ChEBI" id="CHEBI:18420"/>
    </ligand>
</feature>
<dbReference type="Pfam" id="PF13246">
    <property type="entry name" value="Cation_ATPase"/>
    <property type="match status" value="1"/>
</dbReference>
<dbReference type="GO" id="GO:0140346">
    <property type="term" value="F:phosphatidylserine flippase activity"/>
    <property type="evidence" value="ECO:0007669"/>
    <property type="project" value="UniProtKB-ARBA"/>
</dbReference>
<proteinExistence type="inferred from homology"/>
<comment type="catalytic activity">
    <reaction evidence="15 23">
        <text>ATP + H2O + phospholipidSide 1 = ADP + phosphate + phospholipidSide 2.</text>
        <dbReference type="EC" id="7.6.2.1"/>
    </reaction>
</comment>
<feature type="binding site" evidence="22">
    <location>
        <position position="704"/>
    </location>
    <ligand>
        <name>Mg(2+)</name>
        <dbReference type="ChEBI" id="CHEBI:18420"/>
    </ligand>
</feature>
<feature type="domain" description="P-type ATPase N-terminal" evidence="25">
    <location>
        <begin position="229"/>
        <end position="280"/>
    </location>
</feature>
<dbReference type="PANTHER" id="PTHR24092:SF180">
    <property type="entry name" value="PHOSPHOLIPID-TRANSPORTING ATPASE DNF1-RELATED"/>
    <property type="match status" value="1"/>
</dbReference>
<dbReference type="InterPro" id="IPR006539">
    <property type="entry name" value="P-type_ATPase_IV"/>
</dbReference>
<keyword evidence="14 23" id="KW-0472">Membrane</keyword>
<feature type="binding site" evidence="21">
    <location>
        <position position="1023"/>
    </location>
    <ligand>
        <name>ATP</name>
        <dbReference type="ChEBI" id="CHEBI:30616"/>
    </ligand>
</feature>
<feature type="region of interest" description="Disordered" evidence="24">
    <location>
        <begin position="1539"/>
        <end position="1559"/>
    </location>
</feature>
<protein>
    <recommendedName>
        <fullName evidence="23">Phospholipid-transporting ATPase</fullName>
        <ecNumber evidence="23">7.6.2.1</ecNumber>
    </recommendedName>
</protein>
<dbReference type="InterPro" id="IPR001757">
    <property type="entry name" value="P_typ_ATPase"/>
</dbReference>
<feature type="region of interest" description="Disordered" evidence="24">
    <location>
        <begin position="1"/>
        <end position="205"/>
    </location>
</feature>
<evidence type="ECO:0000256" key="9">
    <source>
        <dbReference type="ARBA" id="ARBA00022840"/>
    </source>
</evidence>
<feature type="binding site" evidence="21">
    <location>
        <position position="1021"/>
    </location>
    <ligand>
        <name>ATP</name>
        <dbReference type="ChEBI" id="CHEBI:30616"/>
    </ligand>
</feature>
<feature type="binding site" evidence="22">
    <location>
        <position position="1167"/>
    </location>
    <ligand>
        <name>Mg(2+)</name>
        <dbReference type="ChEBI" id="CHEBI:18420"/>
    </ligand>
</feature>
<sequence length="1585" mass="178159">MPTPRKPSARQQSPFEESPYPPIAEQFDNMEFSDMAPNFGGTRPQSLQTDVSDMDSIMKSPVMDTFEFETGPYASPGSSRVPSGPGLPSRPGPTKATNPYRQTTPKLSDAFERSIEYSEEPPDASRDPPHIQLHLPDNHTGHEGDTMKRHRWGTQRTKKGKPAGMARSKTLRWKRQTSQKPLSRRNSTDHVDEDESDDENDRKNELRTIYFNLPLPDDLLDPSTREPVATYPRNKVRTTKYTPLSFVPKNLAFQFKNVANVYFLILIVMGFFSIFGVPNPAVSAVPLIVIVVITAVKDAIEDSRRTLLDAEVNNTPTHILQGVENANTSDDNISAWRRFKKACTRGVVVTFRYFNGVFTKDGRVQRTRDKEEAARKDAPRKLFQRDSFDSYMSDDRRKSFQMADLSNPFTDSNAVNTILDPSLPLDTSVRFRKLYWKSVKVGDIVRIHNNDEIPADVAILATSDADGACYVETKNLDGETNLKVRQALKCGGRLQRAADCSRMKFWLESEGPHANLYSYQGNLKWERGEVSNEAITINNMLLRGCSLRNTKWAVGIVVFTGTDTKIVLNAGITPTKRSRITRELNVSVLLNFVLLFVICFVSGIVNGVYYARKNESRQFYEFGDIANGAAANGIVGCFVAVILYQSLVPISLYISIEIIKTAQAFFIYSDVLMYYARLDYPCTPKSWNISDDLGQIEYIFSDKTGTLTQNVMEYKKCTINGITYGRAYTEALAGMRKRQGIDVESEGARERELIRIDKDVMLEKLHAINRNPQLTEAKVTFVSSEYVDDLNGAKGGYQQKCNEHFMLTLALCHSVIAEPSKTDPDKLVYKAQSPDEAALVGTARDTGFTFLLRTKKGLVVNVQGEDKEYQILNTLEFNSTRKRMSAIVKIPSANPSEPPKALLICKGADSIIYSRLRKDNDQDLLERTALHLEEFATEGLRTLCIAQRELSWTEYEEWNRKHEIALAAITKREEKMEEVADSIERELILLGGTAIEDRLQDGVPDSIAILGQAGIKLWVLTGDKVETAINIGFSCNLLGNDMELLVIKTEGEDIARLVDGSQEPKMIVDALITKYLAKFQLQGSMEELVAAKGDHTPPNPNFGVVIDGDALKLALQGETQRKFLLLCKQCKAVLCCRVSPAQKAAVVKMVKETLDVMTLAIGDGSNDVAMIQAADVGVGIAGEEGRQAVMSSDYAIGQFRFLTRLILVHGRWSYKRLSEMVPCFFYKNVIFSIALFWYGIYNDFDGSYLFEYTYLMFYNLAFTSIPVVLMGIVDQDVSDVVSLLVPQLYKTGILRSEWTITKFWWYMGDGLYQSVISFYFPYLCFYKGFVGMDGLTRDHRFWMGMYVATIAAAACNIYILFHQYRWDWLLSLLVAVSILLVFGWTGVWTSFTSSQEFYNAASQVYGSASFWVCLFVGIMACILPRFAYDFAQKLYFPKDVDIVRECVARGDFAAYPLNYDPTDPDRVKISDYSRGKSMDAPRMSMSSDVSSMVTATVGGTDLNITRPNRSTMLSGYGSPSLFETYGEGFPEAEARTSLERTRRSMAEERGPMRRSMDRPRTSLEIPSVTTAVGLIKTLSNGRQVL</sequence>
<comment type="catalytic activity">
    <reaction evidence="17">
        <text>a beta-D-glucosyl-(1&lt;-&gt;1')-N-acylsphing-4-enine(out) + ATP + H2O = a beta-D-glucosyl-(1&lt;-&gt;1')-N-acylsphing-4-enine(in) + ADP + phosphate + H(+)</text>
        <dbReference type="Rhea" id="RHEA:66036"/>
        <dbReference type="ChEBI" id="CHEBI:15377"/>
        <dbReference type="ChEBI" id="CHEBI:15378"/>
        <dbReference type="ChEBI" id="CHEBI:22801"/>
        <dbReference type="ChEBI" id="CHEBI:30616"/>
        <dbReference type="ChEBI" id="CHEBI:43474"/>
        <dbReference type="ChEBI" id="CHEBI:456216"/>
    </reaction>
    <physiologicalReaction direction="left-to-right" evidence="17">
        <dbReference type="Rhea" id="RHEA:66037"/>
    </physiologicalReaction>
</comment>
<feature type="binding site" evidence="22">
    <location>
        <position position="1163"/>
    </location>
    <ligand>
        <name>Mg(2+)</name>
        <dbReference type="ChEBI" id="CHEBI:18420"/>
    </ligand>
</feature>
<keyword evidence="10 22" id="KW-0460">Magnesium</keyword>
<feature type="transmembrane region" description="Helical" evidence="23">
    <location>
        <begin position="281"/>
        <end position="300"/>
    </location>
</feature>
<evidence type="ECO:0000256" key="3">
    <source>
        <dbReference type="ARBA" id="ARBA00008109"/>
    </source>
</evidence>
<feature type="binding site" evidence="21">
    <location>
        <position position="702"/>
    </location>
    <ligand>
        <name>ATP</name>
        <dbReference type="ChEBI" id="CHEBI:30616"/>
    </ligand>
</feature>
<evidence type="ECO:0000256" key="16">
    <source>
        <dbReference type="ARBA" id="ARBA00049128"/>
    </source>
</evidence>
<keyword evidence="12 23" id="KW-1133">Transmembrane helix</keyword>
<feature type="binding site" evidence="21">
    <location>
        <position position="836"/>
    </location>
    <ligand>
        <name>ATP</name>
        <dbReference type="ChEBI" id="CHEBI:30616"/>
    </ligand>
</feature>
<evidence type="ECO:0000256" key="18">
    <source>
        <dbReference type="ARBA" id="ARBA00051303"/>
    </source>
</evidence>
<dbReference type="InterPro" id="IPR008250">
    <property type="entry name" value="ATPase_P-typ_transduc_dom_A_sf"/>
</dbReference>
<dbReference type="GO" id="GO:0016887">
    <property type="term" value="F:ATP hydrolysis activity"/>
    <property type="evidence" value="ECO:0007669"/>
    <property type="project" value="InterPro"/>
</dbReference>
<dbReference type="InterPro" id="IPR032631">
    <property type="entry name" value="P-type_ATPase_N"/>
</dbReference>
<dbReference type="FunFam" id="3.40.1110.10:FF:000048">
    <property type="entry name" value="Phospholipid-transporting ATPase"/>
    <property type="match status" value="1"/>
</dbReference>
<evidence type="ECO:0000256" key="12">
    <source>
        <dbReference type="ARBA" id="ARBA00022989"/>
    </source>
</evidence>
<dbReference type="InterPro" id="IPR023299">
    <property type="entry name" value="ATPase_P-typ_cyto_dom_N"/>
</dbReference>
<dbReference type="GO" id="GO:0005524">
    <property type="term" value="F:ATP binding"/>
    <property type="evidence" value="ECO:0007669"/>
    <property type="project" value="UniProtKB-UniRule"/>
</dbReference>
<feature type="binding site" evidence="21">
    <location>
        <position position="1022"/>
    </location>
    <ligand>
        <name>ATP</name>
        <dbReference type="ChEBI" id="CHEBI:30616"/>
    </ligand>
</feature>
<evidence type="ECO:0000256" key="24">
    <source>
        <dbReference type="SAM" id="MobiDB-lite"/>
    </source>
</evidence>
<dbReference type="SFLD" id="SFLDS00003">
    <property type="entry name" value="Haloacid_Dehalogenase"/>
    <property type="match status" value="1"/>
</dbReference>
<dbReference type="InterPro" id="IPR023214">
    <property type="entry name" value="HAD_sf"/>
</dbReference>
<dbReference type="Pfam" id="PF16209">
    <property type="entry name" value="PhoLip_ATPase_N"/>
    <property type="match status" value="1"/>
</dbReference>
<comment type="subcellular location">
    <subcellularLocation>
        <location evidence="2">Cell membrane</location>
        <topology evidence="2">Multi-pass membrane protein</topology>
    </subcellularLocation>
    <subcellularLocation>
        <location evidence="23">Membrane</location>
        <topology evidence="23">Multi-pass membrane protein</topology>
    </subcellularLocation>
</comment>
<dbReference type="OrthoDB" id="377733at2759"/>
<dbReference type="Gene3D" id="2.70.150.10">
    <property type="entry name" value="Calcium-transporting ATPase, cytoplasmic transduction domain A"/>
    <property type="match status" value="1"/>
</dbReference>
<feature type="transmembrane region" description="Helical" evidence="23">
    <location>
        <begin position="1303"/>
        <end position="1322"/>
    </location>
</feature>
<dbReference type="GO" id="GO:0006897">
    <property type="term" value="P:endocytosis"/>
    <property type="evidence" value="ECO:0007669"/>
    <property type="project" value="UniProtKB-ARBA"/>
</dbReference>
<evidence type="ECO:0000256" key="17">
    <source>
        <dbReference type="ARBA" id="ARBA00050913"/>
    </source>
</evidence>
<feature type="compositionally biased region" description="Polar residues" evidence="24">
    <location>
        <begin position="95"/>
        <end position="106"/>
    </location>
</feature>
<feature type="binding site" evidence="21">
    <location>
        <position position="906"/>
    </location>
    <ligand>
        <name>ATP</name>
        <dbReference type="ChEBI" id="CHEBI:30616"/>
    </ligand>
</feature>
<dbReference type="GO" id="GO:0070867">
    <property type="term" value="C:mating projection tip membrane"/>
    <property type="evidence" value="ECO:0007669"/>
    <property type="project" value="UniProtKB-ARBA"/>
</dbReference>
<feature type="transmembrane region" description="Helical" evidence="23">
    <location>
        <begin position="1408"/>
        <end position="1428"/>
    </location>
</feature>
<evidence type="ECO:0000256" key="13">
    <source>
        <dbReference type="ARBA" id="ARBA00023055"/>
    </source>
</evidence>
<dbReference type="Pfam" id="PF16212">
    <property type="entry name" value="PhoLip_ATPase_C"/>
    <property type="match status" value="1"/>
</dbReference>
<evidence type="ECO:0000256" key="8">
    <source>
        <dbReference type="ARBA" id="ARBA00022741"/>
    </source>
</evidence>
<feature type="binding site" evidence="21">
    <location>
        <position position="1166"/>
    </location>
    <ligand>
        <name>ATP</name>
        <dbReference type="ChEBI" id="CHEBI:30616"/>
    </ligand>
</feature>
<feature type="active site" description="4-aspartylphosphate intermediate" evidence="20">
    <location>
        <position position="702"/>
    </location>
</feature>
<keyword evidence="11 23" id="KW-1278">Translocase</keyword>
<evidence type="ECO:0000256" key="21">
    <source>
        <dbReference type="PIRSR" id="PIRSR606539-2"/>
    </source>
</evidence>
<evidence type="ECO:0000256" key="1">
    <source>
        <dbReference type="ARBA" id="ARBA00001946"/>
    </source>
</evidence>
<feature type="compositionally biased region" description="Basic residues" evidence="24">
    <location>
        <begin position="148"/>
        <end position="161"/>
    </location>
</feature>
<dbReference type="GO" id="GO:0007163">
    <property type="term" value="P:establishment or maintenance of cell polarity"/>
    <property type="evidence" value="ECO:0007669"/>
    <property type="project" value="UniProtKB-ARBA"/>
</dbReference>
<dbReference type="PRINTS" id="PR00119">
    <property type="entry name" value="CATATPASE"/>
</dbReference>
<dbReference type="Proteomes" id="UP000094336">
    <property type="component" value="Unassembled WGS sequence"/>
</dbReference>
<keyword evidence="28" id="KW-1185">Reference proteome</keyword>
<evidence type="ECO:0000256" key="11">
    <source>
        <dbReference type="ARBA" id="ARBA00022967"/>
    </source>
</evidence>
<comment type="catalytic activity">
    <reaction evidence="16">
        <text>a 1,2-diacyl-sn-glycero-3-phosphoethanolamine(out) + ATP + H2O = a 1,2-diacyl-sn-glycero-3-phosphoethanolamine(in) + ADP + phosphate + H(+)</text>
        <dbReference type="Rhea" id="RHEA:66132"/>
        <dbReference type="ChEBI" id="CHEBI:15377"/>
        <dbReference type="ChEBI" id="CHEBI:15378"/>
        <dbReference type="ChEBI" id="CHEBI:30616"/>
        <dbReference type="ChEBI" id="CHEBI:43474"/>
        <dbReference type="ChEBI" id="CHEBI:64612"/>
        <dbReference type="ChEBI" id="CHEBI:456216"/>
    </reaction>
    <physiologicalReaction direction="left-to-right" evidence="16">
        <dbReference type="Rhea" id="RHEA:66133"/>
    </physiologicalReaction>
</comment>
<dbReference type="FunFam" id="3.40.50.1000:FF:000108">
    <property type="entry name" value="Phospholipid-transporting ATPase"/>
    <property type="match status" value="1"/>
</dbReference>
<feature type="compositionally biased region" description="Low complexity" evidence="24">
    <location>
        <begin position="75"/>
        <end position="93"/>
    </location>
</feature>
<evidence type="ECO:0000259" key="26">
    <source>
        <dbReference type="Pfam" id="PF16212"/>
    </source>
</evidence>
<dbReference type="InterPro" id="IPR018303">
    <property type="entry name" value="ATPase_P-typ_P_site"/>
</dbReference>
<feature type="compositionally biased region" description="Basic and acidic residues" evidence="24">
    <location>
        <begin position="136"/>
        <end position="147"/>
    </location>
</feature>
<feature type="binding site" evidence="21">
    <location>
        <position position="877"/>
    </location>
    <ligand>
        <name>ATP</name>
        <dbReference type="ChEBI" id="CHEBI:30616"/>
    </ligand>
</feature>
<evidence type="ECO:0000256" key="6">
    <source>
        <dbReference type="ARBA" id="ARBA00022692"/>
    </source>
</evidence>
<keyword evidence="9 21" id="KW-0067">ATP-binding</keyword>
<feature type="transmembrane region" description="Helical" evidence="23">
    <location>
        <begin position="586"/>
        <end position="609"/>
    </location>
</feature>
<dbReference type="GO" id="GO:0140351">
    <property type="term" value="F:glycosylceramide flippase activity"/>
    <property type="evidence" value="ECO:0007669"/>
    <property type="project" value="UniProtKB-ARBA"/>
</dbReference>
<evidence type="ECO:0000313" key="28">
    <source>
        <dbReference type="Proteomes" id="UP000094336"/>
    </source>
</evidence>
<dbReference type="SUPFAM" id="SSF56784">
    <property type="entry name" value="HAD-like"/>
    <property type="match status" value="1"/>
</dbReference>
<reference evidence="28" key="1">
    <citation type="submission" date="2016-05" db="EMBL/GenBank/DDBJ databases">
        <title>Comparative genomics of biotechnologically important yeasts.</title>
        <authorList>
            <consortium name="DOE Joint Genome Institute"/>
            <person name="Riley R."/>
            <person name="Haridas S."/>
            <person name="Wolfe K.H."/>
            <person name="Lopes M.R."/>
            <person name="Hittinger C.T."/>
            <person name="Goker M."/>
            <person name="Salamov A."/>
            <person name="Wisecaver J."/>
            <person name="Long T.M."/>
            <person name="Aerts A.L."/>
            <person name="Barry K."/>
            <person name="Choi C."/>
            <person name="Clum A."/>
            <person name="Coughlan A.Y."/>
            <person name="Deshpande S."/>
            <person name="Douglass A.P."/>
            <person name="Hanson S.J."/>
            <person name="Klenk H.-P."/>
            <person name="Labutti K."/>
            <person name="Lapidus A."/>
            <person name="Lindquist E."/>
            <person name="Lipzen A."/>
            <person name="Meier-Kolthoff J.P."/>
            <person name="Ohm R.A."/>
            <person name="Otillar R.P."/>
            <person name="Pangilinan J."/>
            <person name="Peng Y."/>
            <person name="Rokas A."/>
            <person name="Rosa C.A."/>
            <person name="Scheuner C."/>
            <person name="Sibirny A.A."/>
            <person name="Slot J.C."/>
            <person name="Stielow J.B."/>
            <person name="Sun H."/>
            <person name="Kurtzman C.P."/>
            <person name="Blackwell M."/>
            <person name="Grigoriev I.V."/>
            <person name="Jeffries T.W."/>
        </authorList>
    </citation>
    <scope>NUCLEOTIDE SEQUENCE [LARGE SCALE GENOMIC DNA]</scope>
    <source>
        <strain evidence="28">NRRL Y-12698</strain>
    </source>
</reference>
<dbReference type="GeneID" id="30147212"/>
<dbReference type="SUPFAM" id="SSF81660">
    <property type="entry name" value="Metal cation-transporting ATPase, ATP-binding domain N"/>
    <property type="match status" value="1"/>
</dbReference>
<comment type="catalytic activity">
    <reaction evidence="19">
        <text>a 1,2-diacyl-sn-glycero-3-phosphocholine(out) + ATP + H2O = a 1,2-diacyl-sn-glycero-3-phosphocholine(in) + ADP + phosphate + H(+)</text>
        <dbReference type="Rhea" id="RHEA:38583"/>
        <dbReference type="ChEBI" id="CHEBI:15377"/>
        <dbReference type="ChEBI" id="CHEBI:15378"/>
        <dbReference type="ChEBI" id="CHEBI:30616"/>
        <dbReference type="ChEBI" id="CHEBI:43474"/>
        <dbReference type="ChEBI" id="CHEBI:57643"/>
        <dbReference type="ChEBI" id="CHEBI:456216"/>
    </reaction>
    <physiologicalReaction direction="left-to-right" evidence="19">
        <dbReference type="Rhea" id="RHEA:38584"/>
    </physiologicalReaction>
</comment>
<feature type="binding site" evidence="21">
    <location>
        <position position="1137"/>
    </location>
    <ligand>
        <name>ATP</name>
        <dbReference type="ChEBI" id="CHEBI:30616"/>
    </ligand>
</feature>
<dbReference type="SFLD" id="SFLDG00002">
    <property type="entry name" value="C1.7:_P-type_atpase_like"/>
    <property type="match status" value="1"/>
</dbReference>
<dbReference type="STRING" id="984486.A0A1E3QM38"/>
<keyword evidence="4" id="KW-0813">Transport</keyword>
<dbReference type="InterPro" id="IPR032630">
    <property type="entry name" value="P_typ_ATPase_c"/>
</dbReference>
<dbReference type="GO" id="GO:0099040">
    <property type="term" value="P:ceramide translocation"/>
    <property type="evidence" value="ECO:0007669"/>
    <property type="project" value="UniProtKB-ARBA"/>
</dbReference>
<feature type="transmembrane region" description="Helical" evidence="23">
    <location>
        <begin position="1252"/>
        <end position="1273"/>
    </location>
</feature>
<evidence type="ECO:0000313" key="27">
    <source>
        <dbReference type="EMBL" id="ODQ78763.1"/>
    </source>
</evidence>
<feature type="binding site" evidence="21">
    <location>
        <position position="1167"/>
    </location>
    <ligand>
        <name>ATP</name>
        <dbReference type="ChEBI" id="CHEBI:30616"/>
    </ligand>
</feature>
<comment type="catalytic activity">
    <reaction evidence="18">
        <text>a 1,2-diacyl-sn-glycero-3-phospho-L-serine(out) + ATP + H2O = a 1,2-diacyl-sn-glycero-3-phospho-L-serine(in) + ADP + phosphate + H(+)</text>
        <dbReference type="Rhea" id="RHEA:38567"/>
        <dbReference type="ChEBI" id="CHEBI:15377"/>
        <dbReference type="ChEBI" id="CHEBI:15378"/>
        <dbReference type="ChEBI" id="CHEBI:30616"/>
        <dbReference type="ChEBI" id="CHEBI:43474"/>
        <dbReference type="ChEBI" id="CHEBI:57262"/>
        <dbReference type="ChEBI" id="CHEBI:456216"/>
    </reaction>
    <physiologicalReaction direction="left-to-right" evidence="18">
        <dbReference type="Rhea" id="RHEA:38568"/>
    </physiologicalReaction>
</comment>
<dbReference type="EMBL" id="KV454434">
    <property type="protein sequence ID" value="ODQ78763.1"/>
    <property type="molecule type" value="Genomic_DNA"/>
</dbReference>
<dbReference type="CDD" id="cd02073">
    <property type="entry name" value="P-type_ATPase_APLT_Dnf-like"/>
    <property type="match status" value="1"/>
</dbReference>
<evidence type="ECO:0000256" key="15">
    <source>
        <dbReference type="ARBA" id="ARBA00034036"/>
    </source>
</evidence>
<feature type="binding site" evidence="21">
    <location>
        <position position="704"/>
    </location>
    <ligand>
        <name>ATP</name>
        <dbReference type="ChEBI" id="CHEBI:30616"/>
    </ligand>
</feature>
<dbReference type="PROSITE" id="PS00154">
    <property type="entry name" value="ATPASE_E1_E2"/>
    <property type="match status" value="1"/>
</dbReference>
<evidence type="ECO:0000256" key="19">
    <source>
        <dbReference type="ARBA" id="ARBA00052223"/>
    </source>
</evidence>
<evidence type="ECO:0000256" key="10">
    <source>
        <dbReference type="ARBA" id="ARBA00022842"/>
    </source>
</evidence>
<evidence type="ECO:0000256" key="23">
    <source>
        <dbReference type="RuleBase" id="RU362033"/>
    </source>
</evidence>
<dbReference type="NCBIfam" id="TIGR01652">
    <property type="entry name" value="ATPase-Plipid"/>
    <property type="match status" value="1"/>
</dbReference>
<evidence type="ECO:0000256" key="20">
    <source>
        <dbReference type="PIRSR" id="PIRSR606539-1"/>
    </source>
</evidence>
<name>A0A1E3QM38_9ASCO</name>
<dbReference type="RefSeq" id="XP_018984091.1">
    <property type="nucleotide sequence ID" value="XM_019129359.1"/>
</dbReference>
<evidence type="ECO:0000256" key="4">
    <source>
        <dbReference type="ARBA" id="ARBA00022448"/>
    </source>
</evidence>
<keyword evidence="5" id="KW-1003">Cell membrane</keyword>
<dbReference type="GO" id="GO:0000287">
    <property type="term" value="F:magnesium ion binding"/>
    <property type="evidence" value="ECO:0007669"/>
    <property type="project" value="UniProtKB-UniRule"/>
</dbReference>
<dbReference type="GO" id="GO:0090556">
    <property type="term" value="F:phosphatidylserine floppase activity"/>
    <property type="evidence" value="ECO:0007669"/>
    <property type="project" value="RHEA"/>
</dbReference>
<dbReference type="NCBIfam" id="TIGR01494">
    <property type="entry name" value="ATPase_P-type"/>
    <property type="match status" value="1"/>
</dbReference>
<dbReference type="FunFam" id="3.40.50.1000:FF:000001">
    <property type="entry name" value="Phospholipid-transporting ATPase IC"/>
    <property type="match status" value="1"/>
</dbReference>
<keyword evidence="7 22" id="KW-0479">Metal-binding</keyword>
<feature type="binding site" evidence="21">
    <location>
        <position position="1143"/>
    </location>
    <ligand>
        <name>ATP</name>
        <dbReference type="ChEBI" id="CHEBI:30616"/>
    </ligand>
</feature>
<dbReference type="GO" id="GO:0090554">
    <property type="term" value="F:phosphatidylcholine floppase activity"/>
    <property type="evidence" value="ECO:0007669"/>
    <property type="project" value="RHEA"/>
</dbReference>
<dbReference type="Gene3D" id="3.40.1110.10">
    <property type="entry name" value="Calcium-transporting ATPase, cytoplasmic domain N"/>
    <property type="match status" value="1"/>
</dbReference>
<keyword evidence="13" id="KW-0445">Lipid transport</keyword>
<feature type="transmembrane region" description="Helical" evidence="23">
    <location>
        <begin position="1342"/>
        <end position="1361"/>
    </location>
</feature>
<feature type="transmembrane region" description="Helical" evidence="23">
    <location>
        <begin position="1221"/>
        <end position="1240"/>
    </location>
</feature>
<evidence type="ECO:0000256" key="7">
    <source>
        <dbReference type="ARBA" id="ARBA00022723"/>
    </source>
</evidence>
<keyword evidence="6 23" id="KW-0812">Transmembrane</keyword>
<dbReference type="SFLD" id="SFLDF00027">
    <property type="entry name" value="p-type_atpase"/>
    <property type="match status" value="1"/>
</dbReference>
<feature type="binding site" evidence="21">
    <location>
        <position position="703"/>
    </location>
    <ligand>
        <name>ATP</name>
        <dbReference type="ChEBI" id="CHEBI:30616"/>
    </ligand>
</feature>
<feature type="domain" description="P-type ATPase C-terminal" evidence="26">
    <location>
        <begin position="1189"/>
        <end position="1438"/>
    </location>
</feature>
<dbReference type="PANTHER" id="PTHR24092">
    <property type="entry name" value="PROBABLE PHOSPHOLIPID-TRANSPORTING ATPASE"/>
    <property type="match status" value="1"/>
</dbReference>
<dbReference type="EC" id="7.6.2.1" evidence="23"/>
<evidence type="ECO:0000256" key="14">
    <source>
        <dbReference type="ARBA" id="ARBA00023136"/>
    </source>
</evidence>
<dbReference type="InterPro" id="IPR036412">
    <property type="entry name" value="HAD-like_sf"/>
</dbReference>
<dbReference type="GO" id="GO:1990531">
    <property type="term" value="C:phospholipid-translocating ATPase complex"/>
    <property type="evidence" value="ECO:0007669"/>
    <property type="project" value="UniProtKB-ARBA"/>
</dbReference>
<evidence type="ECO:0000256" key="5">
    <source>
        <dbReference type="ARBA" id="ARBA00022475"/>
    </source>
</evidence>
<dbReference type="Gene3D" id="3.40.50.1000">
    <property type="entry name" value="HAD superfamily/HAD-like"/>
    <property type="match status" value="1"/>
</dbReference>
<organism evidence="27 28">
    <name type="scientific">Babjeviella inositovora NRRL Y-12698</name>
    <dbReference type="NCBI Taxonomy" id="984486"/>
    <lineage>
        <taxon>Eukaryota</taxon>
        <taxon>Fungi</taxon>
        <taxon>Dikarya</taxon>
        <taxon>Ascomycota</taxon>
        <taxon>Saccharomycotina</taxon>
        <taxon>Pichiomycetes</taxon>
        <taxon>Serinales incertae sedis</taxon>
        <taxon>Babjeviella</taxon>
    </lineage>
</organism>
<feature type="transmembrane region" description="Helical" evidence="23">
    <location>
        <begin position="629"/>
        <end position="654"/>
    </location>
</feature>
<gene>
    <name evidence="27" type="ORF">BABINDRAFT_162450</name>
</gene>
<keyword evidence="8 21" id="KW-0547">Nucleotide-binding</keyword>
<evidence type="ECO:0000259" key="25">
    <source>
        <dbReference type="Pfam" id="PF16209"/>
    </source>
</evidence>
<feature type="transmembrane region" description="Helical" evidence="23">
    <location>
        <begin position="258"/>
        <end position="275"/>
    </location>
</feature>
<dbReference type="InterPro" id="IPR023298">
    <property type="entry name" value="ATPase_P-typ_TM_dom_sf"/>
</dbReference>